<feature type="chain" id="PRO_5044942694" description="Flagellar P-ring protein" evidence="8">
    <location>
        <begin position="24"/>
        <end position="374"/>
    </location>
</feature>
<dbReference type="PANTHER" id="PTHR30381">
    <property type="entry name" value="FLAGELLAR P-RING PERIPLASMIC PROTEIN FLGI"/>
    <property type="match status" value="1"/>
</dbReference>
<evidence type="ECO:0000256" key="5">
    <source>
        <dbReference type="ARBA" id="ARBA00022764"/>
    </source>
</evidence>
<keyword evidence="4 8" id="KW-0732">Signal</keyword>
<evidence type="ECO:0000256" key="7">
    <source>
        <dbReference type="ARBA" id="ARBA00032344"/>
    </source>
</evidence>
<dbReference type="HAMAP" id="MF_00416">
    <property type="entry name" value="FlgI"/>
    <property type="match status" value="1"/>
</dbReference>
<dbReference type="NCBIfam" id="NF003676">
    <property type="entry name" value="PRK05303.1"/>
    <property type="match status" value="1"/>
</dbReference>
<keyword evidence="5" id="KW-0574">Periplasm</keyword>
<evidence type="ECO:0000313" key="10">
    <source>
        <dbReference type="Proteomes" id="UP001597295"/>
    </source>
</evidence>
<dbReference type="RefSeq" id="WP_379875590.1">
    <property type="nucleotide sequence ID" value="NZ_JBHUIP010000004.1"/>
</dbReference>
<keyword evidence="10" id="KW-1185">Reference proteome</keyword>
<dbReference type="PRINTS" id="PR01010">
    <property type="entry name" value="FLGPRINGFLGI"/>
</dbReference>
<keyword evidence="9" id="KW-0969">Cilium</keyword>
<feature type="signal peptide" evidence="8">
    <location>
        <begin position="1"/>
        <end position="23"/>
    </location>
</feature>
<comment type="subunit">
    <text evidence="8">The basal body constitutes a major portion of the flagellar organelle and consists of four rings (L,P,S, and M) mounted on a central rod.</text>
</comment>
<evidence type="ECO:0000256" key="6">
    <source>
        <dbReference type="ARBA" id="ARBA00023143"/>
    </source>
</evidence>
<dbReference type="EMBL" id="JBHUIP010000004">
    <property type="protein sequence ID" value="MFD2262349.1"/>
    <property type="molecule type" value="Genomic_DNA"/>
</dbReference>
<dbReference type="Proteomes" id="UP001597295">
    <property type="component" value="Unassembled WGS sequence"/>
</dbReference>
<gene>
    <name evidence="8" type="primary">flgI</name>
    <name evidence="9" type="ORF">ACFSM5_05570</name>
</gene>
<evidence type="ECO:0000313" key="9">
    <source>
        <dbReference type="EMBL" id="MFD2262349.1"/>
    </source>
</evidence>
<comment type="function">
    <text evidence="1 8">Assembles around the rod to form the L-ring and probably protects the motor/basal body from shearing forces during rotation.</text>
</comment>
<dbReference type="PANTHER" id="PTHR30381:SF0">
    <property type="entry name" value="FLAGELLAR P-RING PROTEIN"/>
    <property type="match status" value="1"/>
</dbReference>
<dbReference type="InterPro" id="IPR001782">
    <property type="entry name" value="Flag_FlgI"/>
</dbReference>
<comment type="similarity">
    <text evidence="8">Belongs to the FlgI family.</text>
</comment>
<accession>A0ABW5DR26</accession>
<comment type="subcellular location">
    <subcellularLocation>
        <location evidence="2 8">Bacterial flagellum basal body</location>
    </subcellularLocation>
</comment>
<evidence type="ECO:0000256" key="8">
    <source>
        <dbReference type="HAMAP-Rule" id="MF_00416"/>
    </source>
</evidence>
<reference evidence="10" key="1">
    <citation type="journal article" date="2019" name="Int. J. Syst. Evol. Microbiol.">
        <title>The Global Catalogue of Microorganisms (GCM) 10K type strain sequencing project: providing services to taxonomists for standard genome sequencing and annotation.</title>
        <authorList>
            <consortium name="The Broad Institute Genomics Platform"/>
            <consortium name="The Broad Institute Genome Sequencing Center for Infectious Disease"/>
            <person name="Wu L."/>
            <person name="Ma J."/>
        </authorList>
    </citation>
    <scope>NUCLEOTIDE SEQUENCE [LARGE SCALE GENOMIC DNA]</scope>
    <source>
        <strain evidence="10">CGMCC 1.19062</strain>
    </source>
</reference>
<dbReference type="Pfam" id="PF02119">
    <property type="entry name" value="FlgI"/>
    <property type="match status" value="1"/>
</dbReference>
<proteinExistence type="inferred from homology"/>
<evidence type="ECO:0000256" key="3">
    <source>
        <dbReference type="ARBA" id="ARBA00019515"/>
    </source>
</evidence>
<comment type="caution">
    <text evidence="9">The sequence shown here is derived from an EMBL/GenBank/DDBJ whole genome shotgun (WGS) entry which is preliminary data.</text>
</comment>
<keyword evidence="9" id="KW-0282">Flagellum</keyword>
<protein>
    <recommendedName>
        <fullName evidence="3 8">Flagellar P-ring protein</fullName>
    </recommendedName>
    <alternativeName>
        <fullName evidence="7 8">Basal body P-ring protein</fullName>
    </alternativeName>
</protein>
<evidence type="ECO:0000256" key="2">
    <source>
        <dbReference type="ARBA" id="ARBA00004117"/>
    </source>
</evidence>
<organism evidence="9 10">
    <name type="scientific">Lacibacterium aquatile</name>
    <dbReference type="NCBI Taxonomy" id="1168082"/>
    <lineage>
        <taxon>Bacteria</taxon>
        <taxon>Pseudomonadati</taxon>
        <taxon>Pseudomonadota</taxon>
        <taxon>Alphaproteobacteria</taxon>
        <taxon>Rhodospirillales</taxon>
        <taxon>Rhodospirillaceae</taxon>
    </lineage>
</organism>
<sequence length="374" mass="38721" precursor="true">MQRMIQGCVGVVAALCLALPAAAQTVRIKDVASFEGIRDNMLIGYGLVVGLNGTGDSLNRAVFTRESLIGMLERLGVNARTANNEMRTKNVAAVMVTGNLPAFARQGNRIDISVSALGDASNLQGGTLLVTPLMGADGEVYAVAQGAVAISGFAARGAASSITRGVPTAGRIANGALVEREVGFELNSLPTVRLSMRNPDLTTARRVANAVNAFLGQPAAKMMDPTTIEIAVPANYNGGTAGLLTDVESLPITPDSVAKIVIDERNGVIVMGENVRISTVAVAQANLTIRVTETPQVSQPGAFSGNNAQTVVVPRTQIEVDDQSGRRMAVLPSGVTLGELVSGLNALGVGPRDMITILQTIKAAGALQAEIELI</sequence>
<name>A0ABW5DR26_9PROT</name>
<evidence type="ECO:0000256" key="1">
    <source>
        <dbReference type="ARBA" id="ARBA00002591"/>
    </source>
</evidence>
<evidence type="ECO:0000256" key="4">
    <source>
        <dbReference type="ARBA" id="ARBA00022729"/>
    </source>
</evidence>
<keyword evidence="6 8" id="KW-0975">Bacterial flagellum</keyword>
<keyword evidence="9" id="KW-0966">Cell projection</keyword>